<feature type="signal peptide" evidence="3">
    <location>
        <begin position="1"/>
        <end position="18"/>
    </location>
</feature>
<sequence length="397" mass="41850">MLSITDLLLAICLSAATGLGVGTKGASCSVMPLVVAVVYLSCALVHIVLRPHRKPIDTIIFPVVWALFGALCIFKYLNSADALVDNMQLGLSGLQLFQTACALLVFLRERQWRAQVRLVVGDKGEDLTKMMMLELDDPYGELWSKPPSSRSSSRSSDMCNDDDGWGNEKEAQMNAESAAFSSSSSAQPHFRFPSQMEAHHSSSFSSPVGGPLGVGGAFSPANATMMIGGGRRHSHNASLHPSSSEMMMPYSPVDNTRAFSSQSSFPSTANGGGGGGEPTHGVVGALRSRSFATATTTVARSARPFVVVVAPSQRLQPPQQFNSDAVSSGGGGTRASSVFDGSSERGDDDYSDVRSLGTVSLGGMHHHHNSVGGSGHSQHTFMTRPASMPSVSRSPSL</sequence>
<keyword evidence="2" id="KW-0472">Membrane</keyword>
<feature type="region of interest" description="Disordered" evidence="1">
    <location>
        <begin position="143"/>
        <end position="168"/>
    </location>
</feature>
<gene>
    <name evidence="4" type="ORF">BSAL_41970</name>
</gene>
<evidence type="ECO:0000313" key="5">
    <source>
        <dbReference type="Proteomes" id="UP000051952"/>
    </source>
</evidence>
<dbReference type="EMBL" id="CYKH01002142">
    <property type="protein sequence ID" value="CUG93304.1"/>
    <property type="molecule type" value="Genomic_DNA"/>
</dbReference>
<feature type="compositionally biased region" description="Polar residues" evidence="1">
    <location>
        <begin position="315"/>
        <end position="326"/>
    </location>
</feature>
<protein>
    <submittedName>
        <fullName evidence="4">Membrane-associated protein, putative</fullName>
    </submittedName>
</protein>
<reference evidence="5" key="1">
    <citation type="submission" date="2015-09" db="EMBL/GenBank/DDBJ databases">
        <authorList>
            <consortium name="Pathogen Informatics"/>
        </authorList>
    </citation>
    <scope>NUCLEOTIDE SEQUENCE [LARGE SCALE GENOMIC DNA]</scope>
    <source>
        <strain evidence="5">Lake Konstanz</strain>
    </source>
</reference>
<evidence type="ECO:0000256" key="2">
    <source>
        <dbReference type="SAM" id="Phobius"/>
    </source>
</evidence>
<feature type="chain" id="PRO_5006622714" evidence="3">
    <location>
        <begin position="19"/>
        <end position="397"/>
    </location>
</feature>
<feature type="transmembrane region" description="Helical" evidence="2">
    <location>
        <begin position="89"/>
        <end position="107"/>
    </location>
</feature>
<name>A0A0S4JSG4_BODSA</name>
<feature type="region of interest" description="Disordered" evidence="1">
    <location>
        <begin position="315"/>
        <end position="397"/>
    </location>
</feature>
<feature type="transmembrane region" description="Helical" evidence="2">
    <location>
        <begin position="30"/>
        <end position="49"/>
    </location>
</feature>
<evidence type="ECO:0000256" key="1">
    <source>
        <dbReference type="SAM" id="MobiDB-lite"/>
    </source>
</evidence>
<keyword evidence="5" id="KW-1185">Reference proteome</keyword>
<dbReference type="Proteomes" id="UP000051952">
    <property type="component" value="Unassembled WGS sequence"/>
</dbReference>
<keyword evidence="2" id="KW-1133">Transmembrane helix</keyword>
<feature type="transmembrane region" description="Helical" evidence="2">
    <location>
        <begin position="56"/>
        <end position="77"/>
    </location>
</feature>
<evidence type="ECO:0000256" key="3">
    <source>
        <dbReference type="SAM" id="SignalP"/>
    </source>
</evidence>
<accession>A0A0S4JSG4</accession>
<keyword evidence="3" id="KW-0732">Signal</keyword>
<dbReference type="VEuPathDB" id="TriTrypDB:BSAL_41970"/>
<evidence type="ECO:0000313" key="4">
    <source>
        <dbReference type="EMBL" id="CUG93304.1"/>
    </source>
</evidence>
<keyword evidence="2" id="KW-0812">Transmembrane</keyword>
<organism evidence="4 5">
    <name type="scientific">Bodo saltans</name>
    <name type="common">Flagellated protozoan</name>
    <dbReference type="NCBI Taxonomy" id="75058"/>
    <lineage>
        <taxon>Eukaryota</taxon>
        <taxon>Discoba</taxon>
        <taxon>Euglenozoa</taxon>
        <taxon>Kinetoplastea</taxon>
        <taxon>Metakinetoplastina</taxon>
        <taxon>Eubodonida</taxon>
        <taxon>Bodonidae</taxon>
        <taxon>Bodo</taxon>
    </lineage>
</organism>
<proteinExistence type="predicted"/>
<dbReference type="AlphaFoldDB" id="A0A0S4JSG4"/>